<proteinExistence type="predicted"/>
<dbReference type="AlphaFoldDB" id="A0A3N4M1D4"/>
<keyword evidence="2" id="KW-1185">Reference proteome</keyword>
<dbReference type="InParanoid" id="A0A3N4M1D4"/>
<dbReference type="Proteomes" id="UP000267821">
    <property type="component" value="Unassembled WGS sequence"/>
</dbReference>
<gene>
    <name evidence="1" type="ORF">L211DRAFT_834863</name>
</gene>
<reference evidence="1 2" key="1">
    <citation type="journal article" date="2018" name="Nat. Ecol. Evol.">
        <title>Pezizomycetes genomes reveal the molecular basis of ectomycorrhizal truffle lifestyle.</title>
        <authorList>
            <person name="Murat C."/>
            <person name="Payen T."/>
            <person name="Noel B."/>
            <person name="Kuo A."/>
            <person name="Morin E."/>
            <person name="Chen J."/>
            <person name="Kohler A."/>
            <person name="Krizsan K."/>
            <person name="Balestrini R."/>
            <person name="Da Silva C."/>
            <person name="Montanini B."/>
            <person name="Hainaut M."/>
            <person name="Levati E."/>
            <person name="Barry K.W."/>
            <person name="Belfiori B."/>
            <person name="Cichocki N."/>
            <person name="Clum A."/>
            <person name="Dockter R.B."/>
            <person name="Fauchery L."/>
            <person name="Guy J."/>
            <person name="Iotti M."/>
            <person name="Le Tacon F."/>
            <person name="Lindquist E.A."/>
            <person name="Lipzen A."/>
            <person name="Malagnac F."/>
            <person name="Mello A."/>
            <person name="Molinier V."/>
            <person name="Miyauchi S."/>
            <person name="Poulain J."/>
            <person name="Riccioni C."/>
            <person name="Rubini A."/>
            <person name="Sitrit Y."/>
            <person name="Splivallo R."/>
            <person name="Traeger S."/>
            <person name="Wang M."/>
            <person name="Zifcakova L."/>
            <person name="Wipf D."/>
            <person name="Zambonelli A."/>
            <person name="Paolocci F."/>
            <person name="Nowrousian M."/>
            <person name="Ottonello S."/>
            <person name="Baldrian P."/>
            <person name="Spatafora J.W."/>
            <person name="Henrissat B."/>
            <person name="Nagy L.G."/>
            <person name="Aury J.M."/>
            <person name="Wincker P."/>
            <person name="Grigoriev I.V."/>
            <person name="Bonfante P."/>
            <person name="Martin F.M."/>
        </authorList>
    </citation>
    <scope>NUCLEOTIDE SEQUENCE [LARGE SCALE GENOMIC DNA]</scope>
    <source>
        <strain evidence="1 2">ATCC MYA-4762</strain>
    </source>
</reference>
<sequence>MRKAFCSLCSNCSKKHVRKQIRKYFFCGLPMMKKVKDLNVGLDDQGRLEDRGWEDRGLGGDREGEGLQGVRDSYMDRERGEIRQRISWRKTLPNYYTFPASYSLFAAHSRGRIEVFPKF</sequence>
<accession>A0A3N4M1D4</accession>
<name>A0A3N4M1D4_9PEZI</name>
<organism evidence="1 2">
    <name type="scientific">Terfezia boudieri ATCC MYA-4762</name>
    <dbReference type="NCBI Taxonomy" id="1051890"/>
    <lineage>
        <taxon>Eukaryota</taxon>
        <taxon>Fungi</taxon>
        <taxon>Dikarya</taxon>
        <taxon>Ascomycota</taxon>
        <taxon>Pezizomycotina</taxon>
        <taxon>Pezizomycetes</taxon>
        <taxon>Pezizales</taxon>
        <taxon>Pezizaceae</taxon>
        <taxon>Terfezia</taxon>
    </lineage>
</organism>
<dbReference type="EMBL" id="ML121532">
    <property type="protein sequence ID" value="RPB27202.1"/>
    <property type="molecule type" value="Genomic_DNA"/>
</dbReference>
<evidence type="ECO:0000313" key="1">
    <source>
        <dbReference type="EMBL" id="RPB27202.1"/>
    </source>
</evidence>
<protein>
    <submittedName>
        <fullName evidence="1">Uncharacterized protein</fullName>
    </submittedName>
</protein>
<evidence type="ECO:0000313" key="2">
    <source>
        <dbReference type="Proteomes" id="UP000267821"/>
    </source>
</evidence>
<dbReference type="OrthoDB" id="1914176at2759"/>